<evidence type="ECO:0008006" key="4">
    <source>
        <dbReference type="Google" id="ProtNLM"/>
    </source>
</evidence>
<evidence type="ECO:0000313" key="3">
    <source>
        <dbReference type="Proteomes" id="UP001501578"/>
    </source>
</evidence>
<dbReference type="RefSeq" id="WP_343953163.1">
    <property type="nucleotide sequence ID" value="NZ_BAAAHQ010000035.1"/>
</dbReference>
<keyword evidence="3" id="KW-1185">Reference proteome</keyword>
<gene>
    <name evidence="2" type="ORF">GCM10009560_56970</name>
</gene>
<sequence>MGRRDREGSEPLNARSPVRARRIMSVIALVVFTALGVFFVVRATATGQPVWSVEAVIAGVAAVVALIDLVVLRGRC</sequence>
<dbReference type="Pfam" id="PF19870">
    <property type="entry name" value="DUF6343"/>
    <property type="match status" value="1"/>
</dbReference>
<proteinExistence type="predicted"/>
<feature type="transmembrane region" description="Helical" evidence="1">
    <location>
        <begin position="51"/>
        <end position="72"/>
    </location>
</feature>
<reference evidence="2 3" key="1">
    <citation type="journal article" date="2019" name="Int. J. Syst. Evol. Microbiol.">
        <title>The Global Catalogue of Microorganisms (GCM) 10K type strain sequencing project: providing services to taxonomists for standard genome sequencing and annotation.</title>
        <authorList>
            <consortium name="The Broad Institute Genomics Platform"/>
            <consortium name="The Broad Institute Genome Sequencing Center for Infectious Disease"/>
            <person name="Wu L."/>
            <person name="Ma J."/>
        </authorList>
    </citation>
    <scope>NUCLEOTIDE SEQUENCE [LARGE SCALE GENOMIC DNA]</scope>
    <source>
        <strain evidence="2 3">JCM 11136</strain>
    </source>
</reference>
<organism evidence="2 3">
    <name type="scientific">Nonomuraea longicatena</name>
    <dbReference type="NCBI Taxonomy" id="83682"/>
    <lineage>
        <taxon>Bacteria</taxon>
        <taxon>Bacillati</taxon>
        <taxon>Actinomycetota</taxon>
        <taxon>Actinomycetes</taxon>
        <taxon>Streptosporangiales</taxon>
        <taxon>Streptosporangiaceae</taxon>
        <taxon>Nonomuraea</taxon>
    </lineage>
</organism>
<evidence type="ECO:0000256" key="1">
    <source>
        <dbReference type="SAM" id="Phobius"/>
    </source>
</evidence>
<dbReference type="EMBL" id="BAAAHQ010000035">
    <property type="protein sequence ID" value="GAA0943527.1"/>
    <property type="molecule type" value="Genomic_DNA"/>
</dbReference>
<evidence type="ECO:0000313" key="2">
    <source>
        <dbReference type="EMBL" id="GAA0943527.1"/>
    </source>
</evidence>
<keyword evidence="1" id="KW-0472">Membrane</keyword>
<name>A0ABN1QJD9_9ACTN</name>
<protein>
    <recommendedName>
        <fullName evidence="4">Integral membrane protein</fullName>
    </recommendedName>
</protein>
<keyword evidence="1" id="KW-0812">Transmembrane</keyword>
<dbReference type="Proteomes" id="UP001501578">
    <property type="component" value="Unassembled WGS sequence"/>
</dbReference>
<accession>A0ABN1QJD9</accession>
<dbReference type="InterPro" id="IPR045924">
    <property type="entry name" value="DUF6343"/>
</dbReference>
<feature type="transmembrane region" description="Helical" evidence="1">
    <location>
        <begin position="23"/>
        <end position="45"/>
    </location>
</feature>
<keyword evidence="1" id="KW-1133">Transmembrane helix</keyword>
<comment type="caution">
    <text evidence="2">The sequence shown here is derived from an EMBL/GenBank/DDBJ whole genome shotgun (WGS) entry which is preliminary data.</text>
</comment>